<dbReference type="Proteomes" id="UP000829196">
    <property type="component" value="Unassembled WGS sequence"/>
</dbReference>
<dbReference type="EMBL" id="JAGYWB010000009">
    <property type="protein sequence ID" value="KAI0509914.1"/>
    <property type="molecule type" value="Genomic_DNA"/>
</dbReference>
<dbReference type="PANTHER" id="PTHR26312">
    <property type="entry name" value="TETRATRICOPEPTIDE REPEAT PROTEIN 5"/>
    <property type="match status" value="1"/>
</dbReference>
<dbReference type="PANTHER" id="PTHR26312:SF123">
    <property type="entry name" value="TETRATRICOPEPTIDE REPEAT (TPR)-LIKE SUPERFAMILY PROTEIN"/>
    <property type="match status" value="1"/>
</dbReference>
<accession>A0A8T3BBW9</accession>
<reference evidence="3" key="1">
    <citation type="journal article" date="2022" name="Front. Genet.">
        <title>Chromosome-Scale Assembly of the Dendrobium nobile Genome Provides Insights Into the Molecular Mechanism of the Biosynthesis of the Medicinal Active Ingredient of Dendrobium.</title>
        <authorList>
            <person name="Xu Q."/>
            <person name="Niu S.-C."/>
            <person name="Li K.-L."/>
            <person name="Zheng P.-J."/>
            <person name="Zhang X.-J."/>
            <person name="Jia Y."/>
            <person name="Liu Y."/>
            <person name="Niu Y.-X."/>
            <person name="Yu L.-H."/>
            <person name="Chen D.-F."/>
            <person name="Zhang G.-Q."/>
        </authorList>
    </citation>
    <scope>NUCLEOTIDE SEQUENCE</scope>
    <source>
        <tissue evidence="3">Leaf</tissue>
    </source>
</reference>
<evidence type="ECO:0000256" key="1">
    <source>
        <dbReference type="SAM" id="MobiDB-lite"/>
    </source>
</evidence>
<gene>
    <name evidence="3" type="ORF">KFK09_010514</name>
</gene>
<feature type="domain" description="TmcB/TmcC TPR repeats" evidence="2">
    <location>
        <begin position="143"/>
        <end position="186"/>
    </location>
</feature>
<organism evidence="3 4">
    <name type="scientific">Dendrobium nobile</name>
    <name type="common">Orchid</name>
    <dbReference type="NCBI Taxonomy" id="94219"/>
    <lineage>
        <taxon>Eukaryota</taxon>
        <taxon>Viridiplantae</taxon>
        <taxon>Streptophyta</taxon>
        <taxon>Embryophyta</taxon>
        <taxon>Tracheophyta</taxon>
        <taxon>Spermatophyta</taxon>
        <taxon>Magnoliopsida</taxon>
        <taxon>Liliopsida</taxon>
        <taxon>Asparagales</taxon>
        <taxon>Orchidaceae</taxon>
        <taxon>Epidendroideae</taxon>
        <taxon>Malaxideae</taxon>
        <taxon>Dendrobiinae</taxon>
        <taxon>Dendrobium</taxon>
    </lineage>
</organism>
<comment type="caution">
    <text evidence="3">The sequence shown here is derived from an EMBL/GenBank/DDBJ whole genome shotgun (WGS) entry which is preliminary data.</text>
</comment>
<sequence length="265" mass="29569">MKTAMLIRCGSISPRTEIAGRSPSGIHDVGIDFNRRRSSMRMSLDVKEKRDLPMPTGAPNPIRRVRSDTDLLRSAPFKSRWSPPMSFAEEEEKANLVMSMSPAIAEEAEDLLYSGGGIGNGRKMGGGSGGKRGGEANREEDSRIGTYYQEMLKTDPGNPLLLRNYGRFLHEVEGDLERAEEYYGRAILASPNDGELLSLYGRLVWESQRDSKRAESYHERAAEASPENCYVMGSYAHFLWDAEEEEEEDGEDVRVASSSPFVEAF</sequence>
<dbReference type="Pfam" id="PF25474">
    <property type="entry name" value="TPR_TmcB"/>
    <property type="match status" value="1"/>
</dbReference>
<feature type="region of interest" description="Disordered" evidence="1">
    <location>
        <begin position="121"/>
        <end position="140"/>
    </location>
</feature>
<feature type="region of interest" description="Disordered" evidence="1">
    <location>
        <begin position="42"/>
        <end position="64"/>
    </location>
</feature>
<dbReference type="InterPro" id="IPR057352">
    <property type="entry name" value="TPR_TmcB/C"/>
</dbReference>
<dbReference type="Gene3D" id="1.25.40.10">
    <property type="entry name" value="Tetratricopeptide repeat domain"/>
    <property type="match status" value="1"/>
</dbReference>
<name>A0A8T3BBW9_DENNO</name>
<dbReference type="SUPFAM" id="SSF48452">
    <property type="entry name" value="TPR-like"/>
    <property type="match status" value="1"/>
</dbReference>
<evidence type="ECO:0000313" key="4">
    <source>
        <dbReference type="Proteomes" id="UP000829196"/>
    </source>
</evidence>
<dbReference type="OrthoDB" id="439046at2759"/>
<dbReference type="InterPro" id="IPR011990">
    <property type="entry name" value="TPR-like_helical_dom_sf"/>
</dbReference>
<dbReference type="AlphaFoldDB" id="A0A8T3BBW9"/>
<dbReference type="SMR" id="A0A8T3BBW9"/>
<keyword evidence="4" id="KW-1185">Reference proteome</keyword>
<protein>
    <recommendedName>
        <fullName evidence="2">TmcB/TmcC TPR repeats domain-containing protein</fullName>
    </recommendedName>
</protein>
<evidence type="ECO:0000259" key="2">
    <source>
        <dbReference type="Pfam" id="PF25474"/>
    </source>
</evidence>
<proteinExistence type="predicted"/>
<evidence type="ECO:0000313" key="3">
    <source>
        <dbReference type="EMBL" id="KAI0509914.1"/>
    </source>
</evidence>
<feature type="compositionally biased region" description="Gly residues" evidence="1">
    <location>
        <begin position="121"/>
        <end position="131"/>
    </location>
</feature>